<dbReference type="EMBL" id="BK032497">
    <property type="protein sequence ID" value="DAF42590.1"/>
    <property type="molecule type" value="Genomic_DNA"/>
</dbReference>
<name>A0A8S5RUY4_9CAUD</name>
<organism evidence="1">
    <name type="scientific">Siphoviridae sp. ctHip2</name>
    <dbReference type="NCBI Taxonomy" id="2827830"/>
    <lineage>
        <taxon>Viruses</taxon>
        <taxon>Duplodnaviria</taxon>
        <taxon>Heunggongvirae</taxon>
        <taxon>Uroviricota</taxon>
        <taxon>Caudoviricetes</taxon>
    </lineage>
</organism>
<reference evidence="1" key="1">
    <citation type="journal article" date="2021" name="Proc. Natl. Acad. Sci. U.S.A.">
        <title>A Catalog of Tens of Thousands of Viruses from Human Metagenomes Reveals Hidden Associations with Chronic Diseases.</title>
        <authorList>
            <person name="Tisza M.J."/>
            <person name="Buck C.B."/>
        </authorList>
    </citation>
    <scope>NUCLEOTIDE SEQUENCE</scope>
    <source>
        <strain evidence="1">CtHip2</strain>
    </source>
</reference>
<sequence length="49" mass="5608">MGFGFKYIEAICNPHNVEIVVIQSEQDNKSVEQELTEDIKNLLATLEKE</sequence>
<protein>
    <submittedName>
        <fullName evidence="1">Transposase like</fullName>
    </submittedName>
</protein>
<proteinExistence type="predicted"/>
<evidence type="ECO:0000313" key="1">
    <source>
        <dbReference type="EMBL" id="DAF42590.1"/>
    </source>
</evidence>
<accession>A0A8S5RUY4</accession>